<proteinExistence type="predicted"/>
<dbReference type="RefSeq" id="WP_069212150.1">
    <property type="nucleotide sequence ID" value="NZ_CP023055.1"/>
</dbReference>
<organism evidence="1 2">
    <name type="scientific">Vibrio anguillarum</name>
    <name type="common">Listonella anguillarum</name>
    <dbReference type="NCBI Taxonomy" id="55601"/>
    <lineage>
        <taxon>Bacteria</taxon>
        <taxon>Pseudomonadati</taxon>
        <taxon>Pseudomonadota</taxon>
        <taxon>Gammaproteobacteria</taxon>
        <taxon>Vibrionales</taxon>
        <taxon>Vibrionaceae</taxon>
        <taxon>Vibrio</taxon>
    </lineage>
</organism>
<dbReference type="Proteomes" id="UP000256923">
    <property type="component" value="Chromosome 2"/>
</dbReference>
<accession>A0A7U6J6Y4</accession>
<reference evidence="1 2" key="1">
    <citation type="submission" date="2018-12" db="EMBL/GenBank/DDBJ databases">
        <title>Characterization and Draft Genome of Vibrio anguillarum J360 Marine Pathogen Isolated from an Outbreak in Lumpfish (Cyclopterus lumpus).</title>
        <authorList>
            <person name="Vasquez J.I."/>
            <person name="Cao T."/>
            <person name="Chakraborty S."/>
            <person name="Gnanagobal H."/>
            <person name="Wescot J."/>
            <person name="Boyce D."/>
            <person name="Santander J."/>
        </authorList>
    </citation>
    <scope>NUCLEOTIDE SEQUENCE [LARGE SCALE GENOMIC DNA]</scope>
    <source>
        <strain evidence="1 2">J360</strain>
    </source>
</reference>
<dbReference type="EMBL" id="CP034673">
    <property type="protein sequence ID" value="AZS27007.1"/>
    <property type="molecule type" value="Genomic_DNA"/>
</dbReference>
<evidence type="ECO:0000313" key="1">
    <source>
        <dbReference type="EMBL" id="AZS27007.1"/>
    </source>
</evidence>
<gene>
    <name evidence="1" type="ORF">DYL72_18925</name>
</gene>
<sequence>MEKSKAVLEAAKARNFAPTGRLFASVYEVPEPVLTWETTREKIERQRRERYAEREKSWANIQDNEARYAAHQEKVLAEREAIKMNPNNMYWPPYNPLASEVKKLIRTTSFGHLIK</sequence>
<protein>
    <submittedName>
        <fullName evidence="1">Uncharacterized protein</fullName>
    </submittedName>
</protein>
<name>A0A7U6J6Y4_VIBAN</name>
<evidence type="ECO:0000313" key="2">
    <source>
        <dbReference type="Proteomes" id="UP000256923"/>
    </source>
</evidence>
<dbReference type="AlphaFoldDB" id="A0A7U6J6Y4"/>